<evidence type="ECO:0000313" key="1">
    <source>
        <dbReference type="EMBL" id="MEJ6011330.1"/>
    </source>
</evidence>
<reference evidence="1 2" key="1">
    <citation type="submission" date="2024-03" db="EMBL/GenBank/DDBJ databases">
        <authorList>
            <person name="Jo J.-H."/>
        </authorList>
    </citation>
    <scope>NUCLEOTIDE SEQUENCE [LARGE SCALE GENOMIC DNA]</scope>
    <source>
        <strain evidence="1 2">AS3R-12</strain>
    </source>
</reference>
<sequence>MALTDVAIRNSKPGSKAIKLTETPAQALDKAQEYFEEWFPTANQFHGSALHSMSQDWLKKAAFDMHQATERLYHCVLLVCTFYTPLCRARHNGVYAERHTMPRGHKMPQISAGLGVFGSA</sequence>
<dbReference type="Proteomes" id="UP001379235">
    <property type="component" value="Unassembled WGS sequence"/>
</dbReference>
<dbReference type="EMBL" id="JBBHJY010000008">
    <property type="protein sequence ID" value="MEJ6011330.1"/>
    <property type="molecule type" value="Genomic_DNA"/>
</dbReference>
<protein>
    <submittedName>
        <fullName evidence="1">Uncharacterized protein</fullName>
    </submittedName>
</protein>
<keyword evidence="2" id="KW-1185">Reference proteome</keyword>
<dbReference type="RefSeq" id="WP_339968451.1">
    <property type="nucleotide sequence ID" value="NZ_JBBHJY010000008.1"/>
</dbReference>
<accession>A0ABU8SC17</accession>
<proteinExistence type="predicted"/>
<organism evidence="1 2">
    <name type="scientific">Novosphingobium aquae</name>
    <dbReference type="NCBI Taxonomy" id="3133435"/>
    <lineage>
        <taxon>Bacteria</taxon>
        <taxon>Pseudomonadati</taxon>
        <taxon>Pseudomonadota</taxon>
        <taxon>Alphaproteobacteria</taxon>
        <taxon>Sphingomonadales</taxon>
        <taxon>Sphingomonadaceae</taxon>
        <taxon>Novosphingobium</taxon>
    </lineage>
</organism>
<evidence type="ECO:0000313" key="2">
    <source>
        <dbReference type="Proteomes" id="UP001379235"/>
    </source>
</evidence>
<name>A0ABU8SC17_9SPHN</name>
<gene>
    <name evidence="1" type="ORF">WG900_15520</name>
</gene>
<comment type="caution">
    <text evidence="1">The sequence shown here is derived from an EMBL/GenBank/DDBJ whole genome shotgun (WGS) entry which is preliminary data.</text>
</comment>
<dbReference type="Gene3D" id="1.20.120.330">
    <property type="entry name" value="Nucleotidyltransferases domain 2"/>
    <property type="match status" value="1"/>
</dbReference>